<evidence type="ECO:0000256" key="2">
    <source>
        <dbReference type="PIRNR" id="PIRNR017215"/>
    </source>
</evidence>
<protein>
    <recommendedName>
        <fullName evidence="2">Vacuolar-sorting protein SNF8</fullName>
    </recommendedName>
</protein>
<dbReference type="InterPro" id="IPR036390">
    <property type="entry name" value="WH_DNA-bd_sf"/>
</dbReference>
<comment type="subunit">
    <text evidence="2">Component of the endosomal sorting complex required for transport II (ESCRT-II).</text>
</comment>
<sequence length="254" mass="29065">MRRRGLGALELRKRQGEAVKYNEFSNDLAKSQAEQFKIQREIFKTNLQEFARKYLKDIRKDPQFRMHFQKMCSNINVDPLASNKGFWAELLGVGNFYYELGIQIIDVCLSTRVGNGGLLELGELKRRLEKMRNASGSSASIQEISEDDIIRSIKTLKPLGNGFEILQIGNRKMVRSVPRELNIDQSSLLTLAQERGYITKEIVASSLGGWSTERIDNAIDNLLADGLCWIDTQANPHEYWVYSFFDGMDDENDE</sequence>
<dbReference type="AlphaFoldDB" id="A0A9N9AK51"/>
<dbReference type="EMBL" id="CAJVPS010001315">
    <property type="protein sequence ID" value="CAG8533329.1"/>
    <property type="molecule type" value="Genomic_DNA"/>
</dbReference>
<keyword evidence="4" id="KW-1185">Reference proteome</keyword>
<dbReference type="Gene3D" id="1.10.10.10">
    <property type="entry name" value="Winged helix-like DNA-binding domain superfamily/Winged helix DNA-binding domain"/>
    <property type="match status" value="2"/>
</dbReference>
<accession>A0A9N9AK51</accession>
<proteinExistence type="inferred from homology"/>
<dbReference type="FunFam" id="1.10.10.10:FF:000085">
    <property type="entry name" value="Vacuolar-sorting protein SNF8"/>
    <property type="match status" value="1"/>
</dbReference>
<keyword evidence="2" id="KW-0653">Protein transport</keyword>
<gene>
    <name evidence="3" type="ORF">ALEPTO_LOCUS5045</name>
</gene>
<evidence type="ECO:0000313" key="4">
    <source>
        <dbReference type="Proteomes" id="UP000789508"/>
    </source>
</evidence>
<evidence type="ECO:0000256" key="1">
    <source>
        <dbReference type="ARBA" id="ARBA00009834"/>
    </source>
</evidence>
<dbReference type="Gene3D" id="6.10.140.180">
    <property type="match status" value="1"/>
</dbReference>
<dbReference type="PANTHER" id="PTHR12806:SF0">
    <property type="entry name" value="VACUOLAR-SORTING PROTEIN SNF8"/>
    <property type="match status" value="1"/>
</dbReference>
<dbReference type="PANTHER" id="PTHR12806">
    <property type="entry name" value="EAP30 SUBUNIT OF ELL COMPLEX"/>
    <property type="match status" value="1"/>
</dbReference>
<comment type="caution">
    <text evidence="3">The sequence shown here is derived from an EMBL/GenBank/DDBJ whole genome shotgun (WGS) entry which is preliminary data.</text>
</comment>
<dbReference type="GO" id="GO:0000814">
    <property type="term" value="C:ESCRT II complex"/>
    <property type="evidence" value="ECO:0007669"/>
    <property type="project" value="UniProtKB-UniRule"/>
</dbReference>
<dbReference type="InterPro" id="IPR036388">
    <property type="entry name" value="WH-like_DNA-bd_sf"/>
</dbReference>
<dbReference type="InterPro" id="IPR016689">
    <property type="entry name" value="ESCRT-2_cplx_Snf8"/>
</dbReference>
<dbReference type="SUPFAM" id="SSF46785">
    <property type="entry name" value="Winged helix' DNA-binding domain"/>
    <property type="match status" value="2"/>
</dbReference>
<dbReference type="InterPro" id="IPR040608">
    <property type="entry name" value="Snf8/Vps36"/>
</dbReference>
<evidence type="ECO:0000313" key="3">
    <source>
        <dbReference type="EMBL" id="CAG8533329.1"/>
    </source>
</evidence>
<name>A0A9N9AK51_9GLOM</name>
<comment type="similarity">
    <text evidence="1 2">Belongs to the SNF8 family.</text>
</comment>
<comment type="function">
    <text evidence="2">Component of the endosomal sorting complex required for transport II (ESCRT-II), which is required for multivesicular body (MVB) formation and sorting of endosomal cargo proteins into MVBs.</text>
</comment>
<reference evidence="3" key="1">
    <citation type="submission" date="2021-06" db="EMBL/GenBank/DDBJ databases">
        <authorList>
            <person name="Kallberg Y."/>
            <person name="Tangrot J."/>
            <person name="Rosling A."/>
        </authorList>
    </citation>
    <scope>NUCLEOTIDE SEQUENCE</scope>
    <source>
        <strain evidence="3">FL130A</strain>
    </source>
</reference>
<keyword evidence="2" id="KW-0813">Transport</keyword>
<dbReference type="OrthoDB" id="283883at2759"/>
<dbReference type="GO" id="GO:0043328">
    <property type="term" value="P:protein transport to vacuole involved in ubiquitin-dependent protein catabolic process via the multivesicular body sorting pathway"/>
    <property type="evidence" value="ECO:0007669"/>
    <property type="project" value="TreeGrafter"/>
</dbReference>
<dbReference type="PIRSF" id="PIRSF017215">
    <property type="entry name" value="ESCRT2_Vps22"/>
    <property type="match status" value="1"/>
</dbReference>
<organism evidence="3 4">
    <name type="scientific">Ambispora leptoticha</name>
    <dbReference type="NCBI Taxonomy" id="144679"/>
    <lineage>
        <taxon>Eukaryota</taxon>
        <taxon>Fungi</taxon>
        <taxon>Fungi incertae sedis</taxon>
        <taxon>Mucoromycota</taxon>
        <taxon>Glomeromycotina</taxon>
        <taxon>Glomeromycetes</taxon>
        <taxon>Archaeosporales</taxon>
        <taxon>Ambisporaceae</taxon>
        <taxon>Ambispora</taxon>
    </lineage>
</organism>
<dbReference type="Proteomes" id="UP000789508">
    <property type="component" value="Unassembled WGS sequence"/>
</dbReference>
<dbReference type="Pfam" id="PF04157">
    <property type="entry name" value="EAP30"/>
    <property type="match status" value="1"/>
</dbReference>